<dbReference type="Proteomes" id="UP000198525">
    <property type="component" value="Unassembled WGS sequence"/>
</dbReference>
<proteinExistence type="predicted"/>
<dbReference type="AlphaFoldDB" id="A0A1G8XW97"/>
<gene>
    <name evidence="1" type="ORF">SAMN04487954_109150</name>
</gene>
<dbReference type="EMBL" id="FNES01000009">
    <property type="protein sequence ID" value="SDJ94050.1"/>
    <property type="molecule type" value="Genomic_DNA"/>
</dbReference>
<evidence type="ECO:0008006" key="3">
    <source>
        <dbReference type="Google" id="ProtNLM"/>
    </source>
</evidence>
<dbReference type="STRING" id="376427.SAMN04487954_109150"/>
<reference evidence="1 2" key="1">
    <citation type="submission" date="2016-10" db="EMBL/GenBank/DDBJ databases">
        <authorList>
            <person name="de Groot N.N."/>
        </authorList>
    </citation>
    <scope>NUCLEOTIDE SEQUENCE [LARGE SCALE GENOMIC DNA]</scope>
    <source>
        <strain evidence="1 2">CGMCC 1.6133</strain>
    </source>
</reference>
<name>A0A1G8XW97_9GAMM</name>
<protein>
    <recommendedName>
        <fullName evidence="3">GNAT family N-acetyltransferase</fullName>
    </recommendedName>
</protein>
<accession>A0A1G8XW97</accession>
<sequence>MRVMTPERCEQRDAWLARLCADHYGREAGLTPLVTFTGMRQVLFAQEAARLWALVDEQQRPGALALLVLDEAGGGMRLWLSAAPGGDRESERRLIRELALKAPLRVDAADQEAEAFYRRCGITRWFALPGGRRAGLAKHHPAHGVDDLAASLAFDEAAILRRFKHDPRFFEAEKQCFVEALGAFPVGVT</sequence>
<organism evidence="1 2">
    <name type="scientific">Billgrantia gudaonensis</name>
    <dbReference type="NCBI Taxonomy" id="376427"/>
    <lineage>
        <taxon>Bacteria</taxon>
        <taxon>Pseudomonadati</taxon>
        <taxon>Pseudomonadota</taxon>
        <taxon>Gammaproteobacteria</taxon>
        <taxon>Oceanospirillales</taxon>
        <taxon>Halomonadaceae</taxon>
        <taxon>Billgrantia</taxon>
    </lineage>
</organism>
<evidence type="ECO:0000313" key="2">
    <source>
        <dbReference type="Proteomes" id="UP000198525"/>
    </source>
</evidence>
<dbReference type="OrthoDB" id="6181807at2"/>
<dbReference type="RefSeq" id="WP_089686535.1">
    <property type="nucleotide sequence ID" value="NZ_FNES01000009.1"/>
</dbReference>
<evidence type="ECO:0000313" key="1">
    <source>
        <dbReference type="EMBL" id="SDJ94050.1"/>
    </source>
</evidence>
<keyword evidence="2" id="KW-1185">Reference proteome</keyword>